<evidence type="ECO:0000313" key="2">
    <source>
        <dbReference type="EMBL" id="MBX72726.1"/>
    </source>
</evidence>
<dbReference type="AlphaFoldDB" id="A0A2P2R0F1"/>
<protein>
    <submittedName>
        <fullName evidence="2">Uncharacterized protein</fullName>
    </submittedName>
</protein>
<feature type="compositionally biased region" description="Polar residues" evidence="1">
    <location>
        <begin position="1"/>
        <end position="10"/>
    </location>
</feature>
<name>A0A2P2R0F1_RHIMU</name>
<reference evidence="2" key="1">
    <citation type="submission" date="2018-02" db="EMBL/GenBank/DDBJ databases">
        <title>Rhizophora mucronata_Transcriptome.</title>
        <authorList>
            <person name="Meera S.P."/>
            <person name="Sreeshan A."/>
            <person name="Augustine A."/>
        </authorList>
    </citation>
    <scope>NUCLEOTIDE SEQUENCE</scope>
    <source>
        <tissue evidence="2">Leaf</tissue>
    </source>
</reference>
<sequence>MSPNENQNFTLRKHQQQKSSDSIYMSNP</sequence>
<evidence type="ECO:0000256" key="1">
    <source>
        <dbReference type="SAM" id="MobiDB-lite"/>
    </source>
</evidence>
<dbReference type="EMBL" id="GGEC01092242">
    <property type="protein sequence ID" value="MBX72726.1"/>
    <property type="molecule type" value="Transcribed_RNA"/>
</dbReference>
<proteinExistence type="predicted"/>
<organism evidence="2">
    <name type="scientific">Rhizophora mucronata</name>
    <name type="common">Asiatic mangrove</name>
    <dbReference type="NCBI Taxonomy" id="61149"/>
    <lineage>
        <taxon>Eukaryota</taxon>
        <taxon>Viridiplantae</taxon>
        <taxon>Streptophyta</taxon>
        <taxon>Embryophyta</taxon>
        <taxon>Tracheophyta</taxon>
        <taxon>Spermatophyta</taxon>
        <taxon>Magnoliopsida</taxon>
        <taxon>eudicotyledons</taxon>
        <taxon>Gunneridae</taxon>
        <taxon>Pentapetalae</taxon>
        <taxon>rosids</taxon>
        <taxon>fabids</taxon>
        <taxon>Malpighiales</taxon>
        <taxon>Rhizophoraceae</taxon>
        <taxon>Rhizophora</taxon>
    </lineage>
</organism>
<accession>A0A2P2R0F1</accession>
<feature type="compositionally biased region" description="Polar residues" evidence="1">
    <location>
        <begin position="17"/>
        <end position="28"/>
    </location>
</feature>
<feature type="region of interest" description="Disordered" evidence="1">
    <location>
        <begin position="1"/>
        <end position="28"/>
    </location>
</feature>